<keyword evidence="4" id="KW-0560">Oxidoreductase</keyword>
<proteinExistence type="inferred from homology"/>
<evidence type="ECO:0000259" key="7">
    <source>
        <dbReference type="Pfam" id="PF08546"/>
    </source>
</evidence>
<dbReference type="InterPro" id="IPR050838">
    <property type="entry name" value="Ketopantoate_reductase"/>
</dbReference>
<dbReference type="InterPro" id="IPR013328">
    <property type="entry name" value="6PGD_dom2"/>
</dbReference>
<dbReference type="GO" id="GO:0050661">
    <property type="term" value="F:NADP binding"/>
    <property type="evidence" value="ECO:0007669"/>
    <property type="project" value="TreeGrafter"/>
</dbReference>
<evidence type="ECO:0000313" key="8">
    <source>
        <dbReference type="EMBL" id="WFC96175.1"/>
    </source>
</evidence>
<dbReference type="EC" id="1.1.1.169" evidence="2"/>
<reference evidence="8" key="1">
    <citation type="submission" date="2023-03" db="EMBL/GenBank/DDBJ databases">
        <title>Mating type loci evolution in Malassezia.</title>
        <authorList>
            <person name="Coelho M.A."/>
        </authorList>
    </citation>
    <scope>NUCLEOTIDE SEQUENCE</scope>
    <source>
        <strain evidence="8">CBS 14135</strain>
    </source>
</reference>
<organism evidence="8 9">
    <name type="scientific">Malassezia brasiliensis</name>
    <dbReference type="NCBI Taxonomy" id="1821822"/>
    <lineage>
        <taxon>Eukaryota</taxon>
        <taxon>Fungi</taxon>
        <taxon>Dikarya</taxon>
        <taxon>Basidiomycota</taxon>
        <taxon>Ustilaginomycotina</taxon>
        <taxon>Malasseziomycetes</taxon>
        <taxon>Malasseziales</taxon>
        <taxon>Malasseziaceae</taxon>
        <taxon>Malassezia</taxon>
    </lineage>
</organism>
<evidence type="ECO:0000256" key="4">
    <source>
        <dbReference type="ARBA" id="ARBA00023002"/>
    </source>
</evidence>
<dbReference type="NCBIfam" id="TIGR00745">
    <property type="entry name" value="apbA_panE"/>
    <property type="match status" value="1"/>
</dbReference>
<dbReference type="InterPro" id="IPR008927">
    <property type="entry name" value="6-PGluconate_DH-like_C_sf"/>
</dbReference>
<evidence type="ECO:0000256" key="2">
    <source>
        <dbReference type="ARBA" id="ARBA00013014"/>
    </source>
</evidence>
<dbReference type="SUPFAM" id="SSF51735">
    <property type="entry name" value="NAD(P)-binding Rossmann-fold domains"/>
    <property type="match status" value="1"/>
</dbReference>
<evidence type="ECO:0000256" key="3">
    <source>
        <dbReference type="ARBA" id="ARBA00022857"/>
    </source>
</evidence>
<name>A0AAF0DZ26_9BASI</name>
<comment type="similarity">
    <text evidence="1">Belongs to the ketopantoate reductase family.</text>
</comment>
<protein>
    <recommendedName>
        <fullName evidence="2">2-dehydropantoate 2-reductase</fullName>
        <ecNumber evidence="2">1.1.1.169</ecNumber>
    </recommendedName>
    <alternativeName>
        <fullName evidence="5">Ketopantoate reductase</fullName>
    </alternativeName>
</protein>
<keyword evidence="9" id="KW-1185">Reference proteome</keyword>
<dbReference type="PANTHER" id="PTHR43765">
    <property type="entry name" value="2-DEHYDROPANTOATE 2-REDUCTASE-RELATED"/>
    <property type="match status" value="1"/>
</dbReference>
<feature type="domain" description="Ketopantoate reductase N-terminal" evidence="6">
    <location>
        <begin position="93"/>
        <end position="222"/>
    </location>
</feature>
<dbReference type="Pfam" id="PF02558">
    <property type="entry name" value="ApbA"/>
    <property type="match status" value="1"/>
</dbReference>
<dbReference type="InterPro" id="IPR013332">
    <property type="entry name" value="KPR_N"/>
</dbReference>
<evidence type="ECO:0000256" key="1">
    <source>
        <dbReference type="ARBA" id="ARBA00007870"/>
    </source>
</evidence>
<dbReference type="EMBL" id="CP119953">
    <property type="protein sequence ID" value="WFC96175.1"/>
    <property type="molecule type" value="Genomic_DNA"/>
</dbReference>
<accession>A0AAF0DZ26</accession>
<dbReference type="GO" id="GO:0008677">
    <property type="term" value="F:2-dehydropantoate 2-reductase activity"/>
    <property type="evidence" value="ECO:0007669"/>
    <property type="project" value="UniProtKB-EC"/>
</dbReference>
<keyword evidence="3" id="KW-0521">NADP</keyword>
<dbReference type="PANTHER" id="PTHR43765:SF2">
    <property type="entry name" value="2-DEHYDROPANTOATE 2-REDUCTASE"/>
    <property type="match status" value="1"/>
</dbReference>
<dbReference type="Proteomes" id="UP001216638">
    <property type="component" value="Chromosome 3"/>
</dbReference>
<dbReference type="GO" id="GO:0015940">
    <property type="term" value="P:pantothenate biosynthetic process"/>
    <property type="evidence" value="ECO:0007669"/>
    <property type="project" value="InterPro"/>
</dbReference>
<sequence>MQVHVLGVGAIGSLLAGHLRALMATREMADATRLKKFVRMPSLPRLSVPYDVRRFLPRPERSGVTLHLRERHRPSPSSKPPLGSQVIVERDGARMQTSGYRVEFMSAAAQAPTRVLVPDAHGGLQDAPAHETKAPIDCLIVATKADATLSALRRFLPRITPATTVVLVQNGMGVLDTLLEQYWRTPKSRPNLILASATHGCFLKRPLHTVHAAFGAIHFGILPSARGGAHGFERALCAEDGAPVSLDVSAIPDQPETRTLRETVALLLALPLDVHWEPIRQFQLRALRKLIINACINPTTALVDCRNGALFGQATASELFGALCTEASQVLEARARDARAHANANDSEVAMLSALPLQDLLTQTDAEGLPLLDASLRPASMLREVENVIQATAPNWSSMHQDVQARRGSTEIDYINGYLSELGRTYGIPTPINDTLMALVKLRTQRLTGALAMPT</sequence>
<gene>
    <name evidence="8" type="ORF">MBRA1_002831</name>
</gene>
<evidence type="ECO:0000313" key="9">
    <source>
        <dbReference type="Proteomes" id="UP001216638"/>
    </source>
</evidence>
<dbReference type="InterPro" id="IPR013752">
    <property type="entry name" value="KPA_reductase"/>
</dbReference>
<dbReference type="AlphaFoldDB" id="A0AAF0DZ26"/>
<evidence type="ECO:0000256" key="5">
    <source>
        <dbReference type="ARBA" id="ARBA00032024"/>
    </source>
</evidence>
<dbReference type="InterPro" id="IPR036291">
    <property type="entry name" value="NAD(P)-bd_dom_sf"/>
</dbReference>
<evidence type="ECO:0000259" key="6">
    <source>
        <dbReference type="Pfam" id="PF02558"/>
    </source>
</evidence>
<dbReference type="Gene3D" id="1.10.1040.10">
    <property type="entry name" value="N-(1-d-carboxylethyl)-l-norvaline Dehydrogenase, domain 2"/>
    <property type="match status" value="1"/>
</dbReference>
<dbReference type="Pfam" id="PF08546">
    <property type="entry name" value="ApbA_C"/>
    <property type="match status" value="1"/>
</dbReference>
<feature type="domain" description="Ketopantoate reductase C-terminal" evidence="7">
    <location>
        <begin position="282"/>
        <end position="442"/>
    </location>
</feature>
<dbReference type="SUPFAM" id="SSF48179">
    <property type="entry name" value="6-phosphogluconate dehydrogenase C-terminal domain-like"/>
    <property type="match status" value="1"/>
</dbReference>
<dbReference type="GO" id="GO:0005739">
    <property type="term" value="C:mitochondrion"/>
    <property type="evidence" value="ECO:0007669"/>
    <property type="project" value="TreeGrafter"/>
</dbReference>
<dbReference type="Gene3D" id="3.40.50.720">
    <property type="entry name" value="NAD(P)-binding Rossmann-like Domain"/>
    <property type="match status" value="1"/>
</dbReference>
<dbReference type="InterPro" id="IPR003710">
    <property type="entry name" value="ApbA"/>
</dbReference>